<name>A0A9X1RMK0_9BURK</name>
<evidence type="ECO:0008006" key="4">
    <source>
        <dbReference type="Google" id="ProtNLM"/>
    </source>
</evidence>
<proteinExistence type="predicted"/>
<reference evidence="2" key="1">
    <citation type="submission" date="2022-01" db="EMBL/GenBank/DDBJ databases">
        <title>Genome sequence and assembly of Parabukholderia sp. RG36.</title>
        <authorList>
            <person name="Chhetri G."/>
        </authorList>
    </citation>
    <scope>NUCLEOTIDE SEQUENCE</scope>
    <source>
        <strain evidence="2">RG36</strain>
    </source>
</reference>
<evidence type="ECO:0000313" key="2">
    <source>
        <dbReference type="EMBL" id="MCG5072302.1"/>
    </source>
</evidence>
<dbReference type="PROSITE" id="PS51257">
    <property type="entry name" value="PROKAR_LIPOPROTEIN"/>
    <property type="match status" value="1"/>
</dbReference>
<keyword evidence="3" id="KW-1185">Reference proteome</keyword>
<evidence type="ECO:0000256" key="1">
    <source>
        <dbReference type="SAM" id="SignalP"/>
    </source>
</evidence>
<evidence type="ECO:0000313" key="3">
    <source>
        <dbReference type="Proteomes" id="UP001139308"/>
    </source>
</evidence>
<dbReference type="Proteomes" id="UP001139308">
    <property type="component" value="Unassembled WGS sequence"/>
</dbReference>
<dbReference type="RefSeq" id="WP_238462053.1">
    <property type="nucleotide sequence ID" value="NZ_JAKLJA010000001.1"/>
</dbReference>
<keyword evidence="1" id="KW-0732">Signal</keyword>
<protein>
    <recommendedName>
        <fullName evidence="4">Lipoprotein</fullName>
    </recommendedName>
</protein>
<organism evidence="2 3">
    <name type="scientific">Paraburkholderia tagetis</name>
    <dbReference type="NCBI Taxonomy" id="2913261"/>
    <lineage>
        <taxon>Bacteria</taxon>
        <taxon>Pseudomonadati</taxon>
        <taxon>Pseudomonadota</taxon>
        <taxon>Betaproteobacteria</taxon>
        <taxon>Burkholderiales</taxon>
        <taxon>Burkholderiaceae</taxon>
        <taxon>Paraburkholderia</taxon>
    </lineage>
</organism>
<gene>
    <name evidence="2" type="ORF">L5014_02805</name>
</gene>
<dbReference type="AlphaFoldDB" id="A0A9X1RMK0"/>
<sequence>MMRAALLLSMLLAGCAGQATYDIRPFYDEASKQVLCCAATITNGKDIATVSVHAKKTADGYTLDFTETGVGATAPITAQSQATAAVAGAVSSAAAAAIKLAP</sequence>
<comment type="caution">
    <text evidence="2">The sequence shown here is derived from an EMBL/GenBank/DDBJ whole genome shotgun (WGS) entry which is preliminary data.</text>
</comment>
<feature type="chain" id="PRO_5040842085" description="Lipoprotein" evidence="1">
    <location>
        <begin position="22"/>
        <end position="102"/>
    </location>
</feature>
<dbReference type="EMBL" id="JAKLJA010000001">
    <property type="protein sequence ID" value="MCG5072302.1"/>
    <property type="molecule type" value="Genomic_DNA"/>
</dbReference>
<accession>A0A9X1RMK0</accession>
<feature type="signal peptide" evidence="1">
    <location>
        <begin position="1"/>
        <end position="21"/>
    </location>
</feature>